<feature type="compositionally biased region" description="Polar residues" evidence="1">
    <location>
        <begin position="426"/>
        <end position="441"/>
    </location>
</feature>
<dbReference type="Proteomes" id="UP000244722">
    <property type="component" value="Unassembled WGS sequence"/>
</dbReference>
<feature type="region of interest" description="Disordered" evidence="1">
    <location>
        <begin position="352"/>
        <end position="382"/>
    </location>
</feature>
<feature type="compositionally biased region" description="Low complexity" evidence="1">
    <location>
        <begin position="607"/>
        <end position="618"/>
    </location>
</feature>
<reference evidence="3 4" key="1">
    <citation type="submission" date="2017-04" db="EMBL/GenBank/DDBJ databases">
        <title>Draft genome sequence of Tuber borchii Vittad., a whitish edible truffle.</title>
        <authorList>
            <consortium name="DOE Joint Genome Institute"/>
            <person name="Murat C."/>
            <person name="Kuo A."/>
            <person name="Barry K.W."/>
            <person name="Clum A."/>
            <person name="Dockter R.B."/>
            <person name="Fauchery L."/>
            <person name="Iotti M."/>
            <person name="Kohler A."/>
            <person name="Labutti K."/>
            <person name="Lindquist E.A."/>
            <person name="Lipzen A."/>
            <person name="Ohm R.A."/>
            <person name="Wang M."/>
            <person name="Grigoriev I.V."/>
            <person name="Zambonelli A."/>
            <person name="Martin F.M."/>
        </authorList>
    </citation>
    <scope>NUCLEOTIDE SEQUENCE [LARGE SCALE GENOMIC DNA]</scope>
    <source>
        <strain evidence="3 4">Tbo3840</strain>
    </source>
</reference>
<comment type="caution">
    <text evidence="3">The sequence shown here is derived from an EMBL/GenBank/DDBJ whole genome shotgun (WGS) entry which is preliminary data.</text>
</comment>
<evidence type="ECO:0000259" key="2">
    <source>
        <dbReference type="PROSITE" id="PS50086"/>
    </source>
</evidence>
<proteinExistence type="predicted"/>
<dbReference type="STRING" id="42251.A0A2T6ZVD8"/>
<feature type="compositionally biased region" description="Basic and acidic residues" evidence="1">
    <location>
        <begin position="449"/>
        <end position="463"/>
    </location>
</feature>
<feature type="region of interest" description="Disordered" evidence="1">
    <location>
        <begin position="511"/>
        <end position="530"/>
    </location>
</feature>
<feature type="compositionally biased region" description="Basic and acidic residues" evidence="1">
    <location>
        <begin position="584"/>
        <end position="595"/>
    </location>
</feature>
<dbReference type="PANTHER" id="PTHR47219">
    <property type="entry name" value="RAB GTPASE-ACTIVATING PROTEIN 1-LIKE"/>
    <property type="match status" value="1"/>
</dbReference>
<dbReference type="AlphaFoldDB" id="A0A2T6ZVD8"/>
<feature type="region of interest" description="Disordered" evidence="1">
    <location>
        <begin position="576"/>
        <end position="662"/>
    </location>
</feature>
<keyword evidence="4" id="KW-1185">Reference proteome</keyword>
<feature type="compositionally biased region" description="Low complexity" evidence="1">
    <location>
        <begin position="515"/>
        <end position="526"/>
    </location>
</feature>
<feature type="compositionally biased region" description="Low complexity" evidence="1">
    <location>
        <begin position="100"/>
        <end position="112"/>
    </location>
</feature>
<evidence type="ECO:0000313" key="3">
    <source>
        <dbReference type="EMBL" id="PUU79460.1"/>
    </source>
</evidence>
<dbReference type="Pfam" id="PF00566">
    <property type="entry name" value="RabGAP-TBC"/>
    <property type="match status" value="1"/>
</dbReference>
<dbReference type="SMART" id="SM00164">
    <property type="entry name" value="TBC"/>
    <property type="match status" value="1"/>
</dbReference>
<dbReference type="EMBL" id="NESQ01000092">
    <property type="protein sequence ID" value="PUU79460.1"/>
    <property type="molecule type" value="Genomic_DNA"/>
</dbReference>
<dbReference type="InterPro" id="IPR035969">
    <property type="entry name" value="Rab-GAP_TBC_sf"/>
</dbReference>
<feature type="region of interest" description="Disordered" evidence="1">
    <location>
        <begin position="1046"/>
        <end position="1118"/>
    </location>
</feature>
<organism evidence="3 4">
    <name type="scientific">Tuber borchii</name>
    <name type="common">White truffle</name>
    <dbReference type="NCBI Taxonomy" id="42251"/>
    <lineage>
        <taxon>Eukaryota</taxon>
        <taxon>Fungi</taxon>
        <taxon>Dikarya</taxon>
        <taxon>Ascomycota</taxon>
        <taxon>Pezizomycotina</taxon>
        <taxon>Pezizomycetes</taxon>
        <taxon>Pezizales</taxon>
        <taxon>Tuberaceae</taxon>
        <taxon>Tuber</taxon>
    </lineage>
</organism>
<dbReference type="PROSITE" id="PS50086">
    <property type="entry name" value="TBC_RABGAP"/>
    <property type="match status" value="1"/>
</dbReference>
<feature type="compositionally biased region" description="Low complexity" evidence="1">
    <location>
        <begin position="483"/>
        <end position="495"/>
    </location>
</feature>
<gene>
    <name evidence="3" type="ORF">B9Z19DRAFT_979621</name>
</gene>
<dbReference type="InterPro" id="IPR000195">
    <property type="entry name" value="Rab-GAP-TBC_dom"/>
</dbReference>
<dbReference type="FunFam" id="1.10.8.270:FF:000026">
    <property type="entry name" value="TBC (Tre-2/Bub2/Cdc16) domain family"/>
    <property type="match status" value="1"/>
</dbReference>
<dbReference type="Gene3D" id="1.10.8.270">
    <property type="entry name" value="putative rabgap domain of human tbc1 domain family member 14 like domains"/>
    <property type="match status" value="1"/>
</dbReference>
<feature type="region of interest" description="Disordered" evidence="1">
    <location>
        <begin position="423"/>
        <end position="495"/>
    </location>
</feature>
<sequence length="1178" mass="128164">MELNSGPCKGGSPSGSVSETLPADEPSESTPTDSHPSIPSQASSTVDLLETVDERHPLSNTGSDNSDPGSSLAASITNATTKSTSPISQRSIFRPPSDRTSAQQSITSSATSPLHKSLASPITRPAEQNSDPRSALFDDHVASAHVPGSLHLAPDSAIEKLVERQGAITLIRQLASDLAHRDRELVSIRRRAEERERALKKMLVEVEVSNADIEKRLAAATLQRKPSRETVRSAAGDTSYTESIDDMMQQAMSEEDVFSVVDDSLSMMEATTDLGDDDQHSTRDDMVTPKATLRARSDSKSILFERDTDSMSIISNTSSRRGSTIRGWKSFFWGQKIGESDENSVRNERLVLQSPPPGKRRGITDETFSPPPEGKPRILSRASSPAVSMIQPGSHPDALVQRGTSNAVADWAMRLVSHAPPLYEQENYNPKSPAQPRSASATEGFGVPADRRGSSGSIDRENLQRIMAKNAARTQTSPRRRAASAAASSAAPPKSSKFFQDIIDHAERIVPLGHSSQNASSADPSSGPVEMDRIVPHAIQPPTLLQSWNDYYPTDYLTDRFGFIYDRKSKALSAKSMSSVGGDGAKKPQHQDAKSEPTLNEEDSSDASDGPDPGLLDTGDTRTPTTWQELPSEMPSTSLHQSKTSKEAPAGASENSQHGQPAKSLIDRIAGSTSAVASPTTTTFSEAPLALRSPLHSEMSSIAEAGTVQLLLGQLSDLHDSLQRDRGAKWNEFLKKIRQERRRGEEEEKGMPEVLMGDGELIGIATLGNEGRGGKQRWKEFKGLVLGGIPVAYRWKVWAECSGATAMRVPGYYEDILENSFDDPLVIGQIEMDINRTLTDNVFYRQGPGVSKLKQVLVAYSRRNSDVGYCQGMNMIAASLLLIMPSEEDAFWVLCSIVEKILPKTYFESNLLASRADQQVLKQYVQEVLPSLHMHLQKLGVELEALTFQWFLSIFTDCLAAEALFRIWDVILCLAGSPFLFQVALALLRLNEKALISCKSAAAVYSYLNGEMTHQGISIDGLIRESDGMKHHVKKKEVELRRERAVEKELGEMTPEDNGNVTEATKTGLPIRAVANSSDEESQEPSTKSIHNEEKDRNGVDKTKGQAAGGAEAEPSSCVIQEETAEELLAEDAKPFVDTIEHVANEDQKSGAILSPPLDKPITSIPMEVSAIPIVATT</sequence>
<accession>A0A2T6ZVD8</accession>
<dbReference type="GO" id="GO:0031267">
    <property type="term" value="F:small GTPase binding"/>
    <property type="evidence" value="ECO:0007669"/>
    <property type="project" value="TreeGrafter"/>
</dbReference>
<feature type="region of interest" description="Disordered" evidence="1">
    <location>
        <begin position="1"/>
        <end position="133"/>
    </location>
</feature>
<dbReference type="Gene3D" id="1.10.472.80">
    <property type="entry name" value="Ypt/Rab-GAP domain of gyp1p, domain 3"/>
    <property type="match status" value="1"/>
</dbReference>
<feature type="compositionally biased region" description="Polar residues" evidence="1">
    <location>
        <begin position="28"/>
        <end position="46"/>
    </location>
</feature>
<dbReference type="InterPro" id="IPR050302">
    <property type="entry name" value="Rab_GAP_TBC_domain"/>
</dbReference>
<dbReference type="FunFam" id="1.10.472.80:FF:000046">
    <property type="entry name" value="TBC domain-containing protein"/>
    <property type="match status" value="1"/>
</dbReference>
<dbReference type="SUPFAM" id="SSF47923">
    <property type="entry name" value="Ypt/Rab-GAP domain of gyp1p"/>
    <property type="match status" value="2"/>
</dbReference>
<dbReference type="OrthoDB" id="294251at2759"/>
<dbReference type="GO" id="GO:0005096">
    <property type="term" value="F:GTPase activator activity"/>
    <property type="evidence" value="ECO:0007669"/>
    <property type="project" value="TreeGrafter"/>
</dbReference>
<feature type="compositionally biased region" description="Polar residues" evidence="1">
    <location>
        <begin position="622"/>
        <end position="642"/>
    </location>
</feature>
<name>A0A2T6ZVD8_TUBBO</name>
<feature type="domain" description="Rab-GAP TBC" evidence="2">
    <location>
        <begin position="788"/>
        <end position="975"/>
    </location>
</feature>
<protein>
    <submittedName>
        <fullName evidence="3">Rab-GTPase-TBC domain-domain-containing protein</fullName>
    </submittedName>
</protein>
<evidence type="ECO:0000313" key="4">
    <source>
        <dbReference type="Proteomes" id="UP000244722"/>
    </source>
</evidence>
<dbReference type="PANTHER" id="PTHR47219:SF20">
    <property type="entry name" value="TBC1 DOMAIN FAMILY MEMBER 2B"/>
    <property type="match status" value="1"/>
</dbReference>
<feature type="compositionally biased region" description="Polar residues" evidence="1">
    <location>
        <begin position="58"/>
        <end position="91"/>
    </location>
</feature>
<feature type="compositionally biased region" description="Basic and acidic residues" evidence="1">
    <location>
        <begin position="1090"/>
        <end position="1104"/>
    </location>
</feature>
<evidence type="ECO:0000256" key="1">
    <source>
        <dbReference type="SAM" id="MobiDB-lite"/>
    </source>
</evidence>